<feature type="non-terminal residue" evidence="3">
    <location>
        <position position="258"/>
    </location>
</feature>
<dbReference type="EMBL" id="BRYB01003223">
    <property type="protein sequence ID" value="GMI32903.1"/>
    <property type="molecule type" value="Genomic_DNA"/>
</dbReference>
<protein>
    <submittedName>
        <fullName evidence="3">Uncharacterized protein</fullName>
    </submittedName>
</protein>
<keyword evidence="2" id="KW-0732">Signal</keyword>
<organism evidence="3 4">
    <name type="scientific">Tetraparma gracilis</name>
    <dbReference type="NCBI Taxonomy" id="2962635"/>
    <lineage>
        <taxon>Eukaryota</taxon>
        <taxon>Sar</taxon>
        <taxon>Stramenopiles</taxon>
        <taxon>Ochrophyta</taxon>
        <taxon>Bolidophyceae</taxon>
        <taxon>Parmales</taxon>
        <taxon>Triparmaceae</taxon>
        <taxon>Tetraparma</taxon>
    </lineage>
</organism>
<evidence type="ECO:0000313" key="4">
    <source>
        <dbReference type="Proteomes" id="UP001165060"/>
    </source>
</evidence>
<name>A0ABQ6MUW6_9STRA</name>
<keyword evidence="1" id="KW-0812">Transmembrane</keyword>
<evidence type="ECO:0000313" key="3">
    <source>
        <dbReference type="EMBL" id="GMI32903.1"/>
    </source>
</evidence>
<evidence type="ECO:0000256" key="2">
    <source>
        <dbReference type="SAM" id="SignalP"/>
    </source>
</evidence>
<keyword evidence="4" id="KW-1185">Reference proteome</keyword>
<sequence>MALASRFDSLCVSLSLPLLSLFLLKLFLAPALVLADLAHPATMSPAGCVAMCISLLGSALNSPSLTAAGAALHASLLLCFLRAARRERAGVDPAWFPNTVAVSVSADKLFPFRPHLARLLLATSLVLFLFLFPASLHRVATDRSVAPTVCWIQMSAPAGLLVAFIEMCPPTSPVRSRGVVFLFLCCLLSVASVFQAVGRRWREVKATPFSPAHAAYCFPAVAHAAATAAFHEWLLETLVVGDAHPPPSGPLLLLNFVL</sequence>
<feature type="signal peptide" evidence="2">
    <location>
        <begin position="1"/>
        <end position="35"/>
    </location>
</feature>
<comment type="caution">
    <text evidence="3">The sequence shown here is derived from an EMBL/GenBank/DDBJ whole genome shotgun (WGS) entry which is preliminary data.</text>
</comment>
<accession>A0ABQ6MUW6</accession>
<dbReference type="Gene3D" id="1.50.10.150">
    <property type="entry name" value="Voltage-dependent anion channel"/>
    <property type="match status" value="1"/>
</dbReference>
<dbReference type="InterPro" id="IPR038665">
    <property type="entry name" value="Voltage-dep_anion_channel_sf"/>
</dbReference>
<keyword evidence="1" id="KW-1133">Transmembrane helix</keyword>
<proteinExistence type="predicted"/>
<evidence type="ECO:0000256" key="1">
    <source>
        <dbReference type="SAM" id="Phobius"/>
    </source>
</evidence>
<feature type="transmembrane region" description="Helical" evidence="1">
    <location>
        <begin position="116"/>
        <end position="136"/>
    </location>
</feature>
<reference evidence="3 4" key="1">
    <citation type="journal article" date="2023" name="Commun. Biol.">
        <title>Genome analysis of Parmales, the sister group of diatoms, reveals the evolutionary specialization of diatoms from phago-mixotrophs to photoautotrophs.</title>
        <authorList>
            <person name="Ban H."/>
            <person name="Sato S."/>
            <person name="Yoshikawa S."/>
            <person name="Yamada K."/>
            <person name="Nakamura Y."/>
            <person name="Ichinomiya M."/>
            <person name="Sato N."/>
            <person name="Blanc-Mathieu R."/>
            <person name="Endo H."/>
            <person name="Kuwata A."/>
            <person name="Ogata H."/>
        </authorList>
    </citation>
    <scope>NUCLEOTIDE SEQUENCE [LARGE SCALE GENOMIC DNA]</scope>
</reference>
<dbReference type="Proteomes" id="UP001165060">
    <property type="component" value="Unassembled WGS sequence"/>
</dbReference>
<gene>
    <name evidence="3" type="ORF">TeGR_g4</name>
</gene>
<keyword evidence="1" id="KW-0472">Membrane</keyword>
<feature type="chain" id="PRO_5045551595" evidence="2">
    <location>
        <begin position="36"/>
        <end position="258"/>
    </location>
</feature>
<feature type="transmembrane region" description="Helical" evidence="1">
    <location>
        <begin position="179"/>
        <end position="197"/>
    </location>
</feature>